<evidence type="ECO:0000313" key="1">
    <source>
        <dbReference type="EMBL" id="AZS06549.1"/>
    </source>
</evidence>
<dbReference type="EMBL" id="MK203850">
    <property type="protein sequence ID" value="AZS06549.1"/>
    <property type="molecule type" value="Genomic_DNA"/>
</dbReference>
<dbReference type="Proteomes" id="UP000286786">
    <property type="component" value="Genome"/>
</dbReference>
<dbReference type="GeneID" id="77944236"/>
<sequence length="201" mass="22702">MSDSFKTQSGLNPKATRTVRQVTEADDLTTDSLVGFHFIDDELVLKVVSYAKGWYTSETADGVKQKDRANTILDCEFATENEWKLQAASQDDEDEEGRKHSQAEQLRKYRANYVISVSASGSKSLHNGDSAAEAMEYLNLDELYVEAGKILPNITESELREKYAHLNKGSQRMNIGNRIRAQYKKGEENVVAWVEDRLSDK</sequence>
<accession>A0A3S9U8L0</accession>
<protein>
    <submittedName>
        <fullName evidence="1">Uncharacterized protein</fullName>
    </submittedName>
</protein>
<evidence type="ECO:0000313" key="2">
    <source>
        <dbReference type="Proteomes" id="UP000286786"/>
    </source>
</evidence>
<dbReference type="RefSeq" id="YP_010668095.1">
    <property type="nucleotide sequence ID" value="NC_070953.1"/>
</dbReference>
<name>A0A3S9U8L0_9CAUD</name>
<keyword evidence="2" id="KW-1185">Reference proteome</keyword>
<reference evidence="1 2" key="1">
    <citation type="submission" date="2018-11" db="EMBL/GenBank/DDBJ databases">
        <title>Isolation and Complete Genome Sequence of a Novel Alteromonas Phage ZP6.</title>
        <authorList>
            <person name="Han J."/>
        </authorList>
    </citation>
    <scope>NUCLEOTIDE SEQUENCE [LARGE SCALE GENOMIC DNA]</scope>
</reference>
<proteinExistence type="predicted"/>
<dbReference type="KEGG" id="vg:77944236"/>
<organism evidence="1 2">
    <name type="scientific">Alteromonas phage ZP6</name>
    <dbReference type="NCBI Taxonomy" id="2492447"/>
    <lineage>
        <taxon>Viruses</taxon>
        <taxon>Duplodnaviria</taxon>
        <taxon>Heunggongvirae</taxon>
        <taxon>Uroviricota</taxon>
        <taxon>Caudoviricetes</taxon>
        <taxon>Mareflavirus</taxon>
        <taxon>Mareflavirus ZP6</taxon>
    </lineage>
</organism>